<evidence type="ECO:0000256" key="2">
    <source>
        <dbReference type="SAM" id="Phobius"/>
    </source>
</evidence>
<dbReference type="Proteomes" id="UP000284842">
    <property type="component" value="Unassembled WGS sequence"/>
</dbReference>
<dbReference type="EMBL" id="NHTK01005701">
    <property type="protein sequence ID" value="PPQ75099.1"/>
    <property type="molecule type" value="Genomic_DNA"/>
</dbReference>
<feature type="domain" description="Fatty acid desaturase" evidence="3">
    <location>
        <begin position="90"/>
        <end position="382"/>
    </location>
</feature>
<feature type="transmembrane region" description="Helical" evidence="2">
    <location>
        <begin position="966"/>
        <end position="987"/>
    </location>
</feature>
<sequence length="1085" mass="125668">MLFGNGPEYEARLRKPFSPPKITLKEIHDAVPKQLLQKDQLKATFYVIRDIVFTALLYKFAYSITPWAATNFGGVVSAPWQKTVLKSVMWMAYWWFQGLVGAGIFCLGHDAGHTSLYNNNKINNTIGFLLHSYLLIPYFAWRATHHAHHKATGSMERDENYVPYTRASFKLPDEKVATPTDYSEIFEETPFYTLYRMLIMQGMGWWVYLAQNTMGSPMYPKGTNHFNPYSPLFKDEQRLFILASNIGIATMAGILYYLGREFFLWYYLIPYLVSSLYGGPMLVSTHIVSINLVFIDRLRTSTVMFTFLHHSDPTIPHYRKGEWSFLRGAIATVDRPLLGWMGRFFFHNISHDHVAHHFFLRAPFYNGPMITDALKRVLKEDYNYDSTPTFYALYRSFTQCQFVEDDGDIIFYKNKHGVAVRALAPPESSNVTEENNTSCDSSQDQASGENSPEYELRRQKPFTPPKISLKEIHDAVPKELLQQDHYQATYYVLRDVVFTASLYFLAHQITPWAATDFGGFITTSWKKDALKAVLWLSYWWTQGLVAAGLFCLGHDAGHGSLYRSSKINNTVGYLLHSYLLAPYFSWRATHHAHHKAVGSMERDENYVPKTRSTFKLPEEAAATKRDYHEVFEEAPIFTLVRMLAMQTFGLWFYLGQNTLGSPMYPPGTNHFDPRSPLFKDSQRKFVLLSDIGIASMAAILVYMGREFFFWYYLIPYMLANHWIGTSFHQYEEKATKPPPFLVMFTFLQHSDPTVPHYRKGAWSFLRGATSTVDRPLMGWIGRFFFHNICHDHIAHHFFISAPFYNGPKITEAIKGVLKDDYNYDSTPSFYALYRTFSQCLFVEDEGDIVFYKNKDGVAGRTLAIEQEQFKQSPLLRNMLFGAALFRNGPEYEARLRKPFSPPNITMKTIRNAVPKELLRKDPVRATYYVVRDVVITGLLYYFAYSITPLAHSDFWGFVTHPKWKTFWQSLLWLAYWWLQGLTGAGVFCLGHDAGHGSLYESRKMNHFVGFLLHSYLLVPFFSWKFTHHGHHKATGSMERDEAIVPYTRSHFNLPDAKIATRRDYAEIFEETPLYMLYQILSIFLL</sequence>
<dbReference type="CDD" id="cd03507">
    <property type="entry name" value="Delta12-FADS-like"/>
    <property type="match status" value="2"/>
</dbReference>
<dbReference type="GO" id="GO:0016491">
    <property type="term" value="F:oxidoreductase activity"/>
    <property type="evidence" value="ECO:0007669"/>
    <property type="project" value="InterPro"/>
</dbReference>
<keyword evidence="2" id="KW-0812">Transmembrane</keyword>
<keyword evidence="2" id="KW-1133">Transmembrane helix</keyword>
<feature type="domain" description="Fatty acid desaturase" evidence="3">
    <location>
        <begin position="535"/>
        <end position="821"/>
    </location>
</feature>
<comment type="caution">
    <text evidence="4">The sequence shown here is derived from an EMBL/GenBank/DDBJ whole genome shotgun (WGS) entry which is preliminary data.</text>
</comment>
<dbReference type="AlphaFoldDB" id="A0A409W9D1"/>
<dbReference type="OrthoDB" id="1461976at2759"/>
<dbReference type="InterPro" id="IPR005804">
    <property type="entry name" value="FA_desaturase_dom"/>
</dbReference>
<evidence type="ECO:0000256" key="1">
    <source>
        <dbReference type="SAM" id="MobiDB-lite"/>
    </source>
</evidence>
<protein>
    <recommendedName>
        <fullName evidence="3">Fatty acid desaturase domain-containing protein</fullName>
    </recommendedName>
</protein>
<feature type="transmembrane region" description="Helical" evidence="2">
    <location>
        <begin position="685"/>
        <end position="703"/>
    </location>
</feature>
<organism evidence="4 5">
    <name type="scientific">Panaeolus cyanescens</name>
    <dbReference type="NCBI Taxonomy" id="181874"/>
    <lineage>
        <taxon>Eukaryota</taxon>
        <taxon>Fungi</taxon>
        <taxon>Dikarya</taxon>
        <taxon>Basidiomycota</taxon>
        <taxon>Agaricomycotina</taxon>
        <taxon>Agaricomycetes</taxon>
        <taxon>Agaricomycetidae</taxon>
        <taxon>Agaricales</taxon>
        <taxon>Agaricineae</taxon>
        <taxon>Galeropsidaceae</taxon>
        <taxon>Panaeolus</taxon>
    </lineage>
</organism>
<keyword evidence="5" id="KW-1185">Reference proteome</keyword>
<dbReference type="PANTHER" id="PTHR32100">
    <property type="entry name" value="OMEGA-6 FATTY ACID DESATURASE, CHLOROPLASTIC"/>
    <property type="match status" value="1"/>
</dbReference>
<feature type="transmembrane region" description="Helical" evidence="2">
    <location>
        <begin position="1007"/>
        <end position="1025"/>
    </location>
</feature>
<feature type="transmembrane region" description="Helical" evidence="2">
    <location>
        <begin position="264"/>
        <end position="294"/>
    </location>
</feature>
<feature type="transmembrane region" description="Helical" evidence="2">
    <location>
        <begin position="122"/>
        <end position="141"/>
    </location>
</feature>
<dbReference type="STRING" id="181874.A0A409W9D1"/>
<dbReference type="InParanoid" id="A0A409W9D1"/>
<gene>
    <name evidence="4" type="ORF">CVT24_010062</name>
</gene>
<feature type="transmembrane region" description="Helical" evidence="2">
    <location>
        <begin position="709"/>
        <end position="727"/>
    </location>
</feature>
<feature type="transmembrane region" description="Helical" evidence="2">
    <location>
        <begin position="92"/>
        <end position="110"/>
    </location>
</feature>
<evidence type="ECO:0000259" key="3">
    <source>
        <dbReference type="Pfam" id="PF00487"/>
    </source>
</evidence>
<proteinExistence type="predicted"/>
<feature type="compositionally biased region" description="Polar residues" evidence="1">
    <location>
        <begin position="427"/>
        <end position="450"/>
    </location>
</feature>
<feature type="domain" description="Fatty acid desaturase" evidence="3">
    <location>
        <begin position="971"/>
        <end position="1049"/>
    </location>
</feature>
<feature type="transmembrane region" description="Helical" evidence="2">
    <location>
        <begin position="239"/>
        <end position="258"/>
    </location>
</feature>
<evidence type="ECO:0000313" key="5">
    <source>
        <dbReference type="Proteomes" id="UP000284842"/>
    </source>
</evidence>
<evidence type="ECO:0000313" key="4">
    <source>
        <dbReference type="EMBL" id="PPQ75099.1"/>
    </source>
</evidence>
<dbReference type="InterPro" id="IPR012171">
    <property type="entry name" value="Fatty_acid_desaturase"/>
</dbReference>
<dbReference type="GO" id="GO:0006629">
    <property type="term" value="P:lipid metabolic process"/>
    <property type="evidence" value="ECO:0007669"/>
    <property type="project" value="InterPro"/>
</dbReference>
<feature type="transmembrane region" description="Helical" evidence="2">
    <location>
        <begin position="925"/>
        <end position="946"/>
    </location>
</feature>
<dbReference type="Pfam" id="PF00487">
    <property type="entry name" value="FA_desaturase"/>
    <property type="match status" value="3"/>
</dbReference>
<keyword evidence="2" id="KW-0472">Membrane</keyword>
<reference evidence="4 5" key="1">
    <citation type="journal article" date="2018" name="Evol. Lett.">
        <title>Horizontal gene cluster transfer increased hallucinogenic mushroom diversity.</title>
        <authorList>
            <person name="Reynolds H.T."/>
            <person name="Vijayakumar V."/>
            <person name="Gluck-Thaler E."/>
            <person name="Korotkin H.B."/>
            <person name="Matheny P.B."/>
            <person name="Slot J.C."/>
        </authorList>
    </citation>
    <scope>NUCLEOTIDE SEQUENCE [LARGE SCALE GENOMIC DNA]</scope>
    <source>
        <strain evidence="4 5">2629</strain>
    </source>
</reference>
<name>A0A409W9D1_9AGAR</name>
<feature type="region of interest" description="Disordered" evidence="1">
    <location>
        <begin position="426"/>
        <end position="457"/>
    </location>
</feature>
<accession>A0A409W9D1</accession>